<feature type="domain" description="RRM" evidence="5">
    <location>
        <begin position="409"/>
        <end position="484"/>
    </location>
</feature>
<dbReference type="Gene3D" id="3.30.70.330">
    <property type="match status" value="4"/>
</dbReference>
<dbReference type="OrthoDB" id="296632at2759"/>
<evidence type="ECO:0000259" key="5">
    <source>
        <dbReference type="PROSITE" id="PS50102"/>
    </source>
</evidence>
<accession>A0A852ICN0</accession>
<dbReference type="SMART" id="SM00360">
    <property type="entry name" value="RRM"/>
    <property type="match status" value="4"/>
</dbReference>
<evidence type="ECO:0000313" key="7">
    <source>
        <dbReference type="Proteomes" id="UP000627253"/>
    </source>
</evidence>
<dbReference type="InterPro" id="IPR035979">
    <property type="entry name" value="RBD_domain_sf"/>
</dbReference>
<dbReference type="GO" id="GO:0005634">
    <property type="term" value="C:nucleus"/>
    <property type="evidence" value="ECO:0007669"/>
    <property type="project" value="InterPro"/>
</dbReference>
<keyword evidence="3 4" id="KW-0694">RNA-binding</keyword>
<keyword evidence="7" id="KW-1185">Reference proteome</keyword>
<gene>
    <name evidence="6" type="primary">Ptbp3</name>
    <name evidence="6" type="ORF">TRILEU_R01176</name>
</gene>
<dbReference type="Pfam" id="PF11835">
    <property type="entry name" value="RRM_8"/>
    <property type="match status" value="1"/>
</dbReference>
<dbReference type="Pfam" id="PF22976">
    <property type="entry name" value="RRM_10"/>
    <property type="match status" value="1"/>
</dbReference>
<feature type="non-terminal residue" evidence="6">
    <location>
        <position position="486"/>
    </location>
</feature>
<dbReference type="Proteomes" id="UP000627253">
    <property type="component" value="Unassembled WGS sequence"/>
</dbReference>
<dbReference type="GO" id="GO:0003723">
    <property type="term" value="F:RNA binding"/>
    <property type="evidence" value="ECO:0007669"/>
    <property type="project" value="UniProtKB-UniRule"/>
</dbReference>
<evidence type="ECO:0000256" key="2">
    <source>
        <dbReference type="ARBA" id="ARBA00022737"/>
    </source>
</evidence>
<dbReference type="AlphaFoldDB" id="A0A852ICN0"/>
<evidence type="ECO:0000256" key="3">
    <source>
        <dbReference type="ARBA" id="ARBA00022884"/>
    </source>
</evidence>
<feature type="domain" description="RRM" evidence="5">
    <location>
        <begin position="292"/>
        <end position="366"/>
    </location>
</feature>
<comment type="caution">
    <text evidence="6">The sequence shown here is derived from an EMBL/GenBank/DDBJ whole genome shotgun (WGS) entry which is preliminary data.</text>
</comment>
<dbReference type="PROSITE" id="PS50102">
    <property type="entry name" value="RRM"/>
    <property type="match status" value="2"/>
</dbReference>
<dbReference type="NCBIfam" id="TIGR01649">
    <property type="entry name" value="hnRNP-L_PTB"/>
    <property type="match status" value="1"/>
</dbReference>
<evidence type="ECO:0000313" key="6">
    <source>
        <dbReference type="EMBL" id="NXX40923.1"/>
    </source>
</evidence>
<feature type="non-terminal residue" evidence="6">
    <location>
        <position position="1"/>
    </location>
</feature>
<dbReference type="EMBL" id="WAAF01004818">
    <property type="protein sequence ID" value="NXX40923.1"/>
    <property type="molecule type" value="Genomic_DNA"/>
</dbReference>
<proteinExistence type="predicted"/>
<keyword evidence="2" id="KW-0677">Repeat</keyword>
<dbReference type="InterPro" id="IPR021790">
    <property type="entry name" value="PTBP1-like_RRM2"/>
</dbReference>
<name>A0A852ICN0_9PICI</name>
<evidence type="ECO:0000256" key="1">
    <source>
        <dbReference type="ARBA" id="ARBA00022553"/>
    </source>
</evidence>
<dbReference type="SUPFAM" id="SSF54928">
    <property type="entry name" value="RNA-binding domain, RBD"/>
    <property type="match status" value="3"/>
</dbReference>
<dbReference type="InterPro" id="IPR012677">
    <property type="entry name" value="Nucleotide-bd_a/b_plait_sf"/>
</dbReference>
<reference evidence="6" key="1">
    <citation type="submission" date="2020-02" db="EMBL/GenBank/DDBJ databases">
        <title>Bird 10,000 Genomes (B10K) Project - Family phase.</title>
        <authorList>
            <person name="Zhang G."/>
        </authorList>
    </citation>
    <scope>NUCLEOTIDE SEQUENCE</scope>
    <source>
        <strain evidence="6">B10K-DU-002-37</strain>
        <tissue evidence="6">Muscle</tissue>
    </source>
</reference>
<dbReference type="PANTHER" id="PTHR15592">
    <property type="entry name" value="MATRIN 3/NUCLEAR PROTEIN 220-RELATED"/>
    <property type="match status" value="1"/>
</dbReference>
<evidence type="ECO:0000256" key="4">
    <source>
        <dbReference type="PROSITE-ProRule" id="PRU00176"/>
    </source>
</evidence>
<organism evidence="6 7">
    <name type="scientific">Tricholaema leucomelas</name>
    <name type="common">pied barbet</name>
    <dbReference type="NCBI Taxonomy" id="240729"/>
    <lineage>
        <taxon>Eukaryota</taxon>
        <taxon>Metazoa</taxon>
        <taxon>Chordata</taxon>
        <taxon>Craniata</taxon>
        <taxon>Vertebrata</taxon>
        <taxon>Euteleostomi</taxon>
        <taxon>Archelosauria</taxon>
        <taxon>Archosauria</taxon>
        <taxon>Dinosauria</taxon>
        <taxon>Saurischia</taxon>
        <taxon>Theropoda</taxon>
        <taxon>Coelurosauria</taxon>
        <taxon>Aves</taxon>
        <taxon>Neognathae</taxon>
        <taxon>Neoaves</taxon>
        <taxon>Telluraves</taxon>
        <taxon>Coraciimorphae</taxon>
        <taxon>Piciformes</taxon>
        <taxon>Lybiidae</taxon>
        <taxon>Tricholaema lacrymosa</taxon>
    </lineage>
</organism>
<dbReference type="Pfam" id="PF13893">
    <property type="entry name" value="RRM_5"/>
    <property type="match status" value="2"/>
</dbReference>
<dbReference type="InterPro" id="IPR000504">
    <property type="entry name" value="RRM_dom"/>
</dbReference>
<sequence length="486" mass="53924">GSRSEKKPKMERMQRQPSRVLHLCRVPDGVTTTEVVSLGLPFGEVTNVLLLKGKNQALLEMATEEAAVNMVKHYVPNRPVIRDQAIDIQYSNYKELHTRDQLKGQAALRAVRSGRLAATGALVAEGGLNPSQGAVLRVILENPFYPITLEVLYQLFSKFGSVLKIITFSKNNKFQALLEYATPANACCAKMALDGQNIYNTRCILHVEFSRLPNLKIKYNNDKSRDFTRFDLPPGDVQPCLFHFEMSTDAINTLLGVPVPVVSGVIGSVPVTAAAVPGLRAIHGITGIPGSSVLLVRNFNSDALDTFPFWISLGVYGNVLRVKIMLKNKGTALVQMMDVAQAHLAVSHLNGQRIYGQVLEVSHSEYQSIQYPQRGEEDQELAKDYSNSPLHRFKLPGSRNSRNISPPSDTLHLCSIPSSVTADDMKKLFTRTGSTVKAFKYFEKDCRMALIQLGSVEEAVQALIELHNHDFGEKHHLRISFSKMKI</sequence>
<dbReference type="InterPro" id="IPR055204">
    <property type="entry name" value="HNRNPL_RRM"/>
</dbReference>
<dbReference type="InterPro" id="IPR006536">
    <property type="entry name" value="HnRNP-L/PTB"/>
</dbReference>
<dbReference type="GO" id="GO:0006397">
    <property type="term" value="P:mRNA processing"/>
    <property type="evidence" value="ECO:0007669"/>
    <property type="project" value="InterPro"/>
</dbReference>
<protein>
    <submittedName>
        <fullName evidence="6">PTBP3 protein</fullName>
    </submittedName>
</protein>
<keyword evidence="1" id="KW-0597">Phosphoprotein</keyword>